<proteinExistence type="predicted"/>
<dbReference type="Pfam" id="PF01040">
    <property type="entry name" value="UbiA"/>
    <property type="match status" value="1"/>
</dbReference>
<dbReference type="InterPro" id="IPR000537">
    <property type="entry name" value="UbiA_prenyltransferase"/>
</dbReference>
<dbReference type="PANTHER" id="PTHR13929:SF0">
    <property type="entry name" value="UBIA PRENYLTRANSFERASE DOMAIN-CONTAINING PROTEIN 1"/>
    <property type="match status" value="1"/>
</dbReference>
<evidence type="ECO:0000256" key="1">
    <source>
        <dbReference type="ARBA" id="ARBA00004141"/>
    </source>
</evidence>
<keyword evidence="4 6" id="KW-1133">Transmembrane helix</keyword>
<keyword evidence="5 6" id="KW-0472">Membrane</keyword>
<reference evidence="7 8" key="1">
    <citation type="submission" date="2020-01" db="EMBL/GenBank/DDBJ databases">
        <title>Genome analysis of Anaerocolumna sp. CBA3638.</title>
        <authorList>
            <person name="Kim J."/>
            <person name="Roh S.W."/>
        </authorList>
    </citation>
    <scope>NUCLEOTIDE SEQUENCE [LARGE SCALE GENOMIC DNA]</scope>
    <source>
        <strain evidence="7 8">CBA3638</strain>
    </source>
</reference>
<feature type="transmembrane region" description="Helical" evidence="6">
    <location>
        <begin position="98"/>
        <end position="116"/>
    </location>
</feature>
<accession>A0A6P1THY2</accession>
<evidence type="ECO:0000256" key="3">
    <source>
        <dbReference type="ARBA" id="ARBA00022692"/>
    </source>
</evidence>
<dbReference type="PANTHER" id="PTHR13929">
    <property type="entry name" value="1,4-DIHYDROXY-2-NAPHTHOATE OCTAPRENYLTRANSFERASE"/>
    <property type="match status" value="1"/>
</dbReference>
<feature type="transmembrane region" description="Helical" evidence="6">
    <location>
        <begin position="191"/>
        <end position="213"/>
    </location>
</feature>
<gene>
    <name evidence="7" type="ORF">Ana3638_03980</name>
</gene>
<feature type="transmembrane region" description="Helical" evidence="6">
    <location>
        <begin position="122"/>
        <end position="141"/>
    </location>
</feature>
<dbReference type="GO" id="GO:0004659">
    <property type="term" value="F:prenyltransferase activity"/>
    <property type="evidence" value="ECO:0007669"/>
    <property type="project" value="InterPro"/>
</dbReference>
<dbReference type="GO" id="GO:0009234">
    <property type="term" value="P:menaquinone biosynthetic process"/>
    <property type="evidence" value="ECO:0007669"/>
    <property type="project" value="TreeGrafter"/>
</dbReference>
<evidence type="ECO:0000313" key="7">
    <source>
        <dbReference type="EMBL" id="QHQ60043.1"/>
    </source>
</evidence>
<keyword evidence="3 6" id="KW-0812">Transmembrane</keyword>
<feature type="transmembrane region" description="Helical" evidence="6">
    <location>
        <begin position="37"/>
        <end position="61"/>
    </location>
</feature>
<dbReference type="AlphaFoldDB" id="A0A6P1THY2"/>
<evidence type="ECO:0000256" key="2">
    <source>
        <dbReference type="ARBA" id="ARBA00022679"/>
    </source>
</evidence>
<name>A0A6P1THY2_9FIRM</name>
<dbReference type="GO" id="GO:0016020">
    <property type="term" value="C:membrane"/>
    <property type="evidence" value="ECO:0007669"/>
    <property type="project" value="UniProtKB-SubCell"/>
</dbReference>
<sequence length="320" mass="36291">MIKKFLHYVEIRTKITSTFTFVMAIAFLKYQGQEINWNLTLLFFTAMFLFDLTTTAINNYIDSKGNEQILLRNEQILLRNKQILPGNKQILPFERKTALIIIYILLGSSIILGLTLAYFTDIVILITGGICFLCGIFYTYGPVPISRQPLGEVMSGAFYGILIPFIIFYINTPKGTYITLNLNLSTISFTLQVVPILTLLLFAVIPFCTTANIMLANNICDLEKDITVRRHTLPYYIGKKALTLFALLYYGTYAAVVIMVIFKILSPVCLLSLLTLFAVQRNINKFFNKQEKSTTFILAIKNFIIIMGSNALLILISIFI</sequence>
<feature type="transmembrane region" description="Helical" evidence="6">
    <location>
        <begin position="300"/>
        <end position="319"/>
    </location>
</feature>
<comment type="subcellular location">
    <subcellularLocation>
        <location evidence="1">Membrane</location>
        <topology evidence="1">Multi-pass membrane protein</topology>
    </subcellularLocation>
</comment>
<protein>
    <submittedName>
        <fullName evidence="7">Prenyltransferase</fullName>
    </submittedName>
</protein>
<feature type="transmembrane region" description="Helical" evidence="6">
    <location>
        <begin position="153"/>
        <end position="171"/>
    </location>
</feature>
<dbReference type="EMBL" id="CP048000">
    <property type="protein sequence ID" value="QHQ60043.1"/>
    <property type="molecule type" value="Genomic_DNA"/>
</dbReference>
<dbReference type="GO" id="GO:0042371">
    <property type="term" value="P:vitamin K biosynthetic process"/>
    <property type="evidence" value="ECO:0007669"/>
    <property type="project" value="TreeGrafter"/>
</dbReference>
<feature type="transmembrane region" description="Helical" evidence="6">
    <location>
        <begin position="256"/>
        <end position="279"/>
    </location>
</feature>
<evidence type="ECO:0000256" key="6">
    <source>
        <dbReference type="SAM" id="Phobius"/>
    </source>
</evidence>
<dbReference type="RefSeq" id="WP_161836879.1">
    <property type="nucleotide sequence ID" value="NZ_CP048000.1"/>
</dbReference>
<dbReference type="KEGG" id="anr:Ana3638_03980"/>
<evidence type="ECO:0000256" key="4">
    <source>
        <dbReference type="ARBA" id="ARBA00022989"/>
    </source>
</evidence>
<organism evidence="7 8">
    <name type="scientific">Anaerocolumna sedimenticola</name>
    <dbReference type="NCBI Taxonomy" id="2696063"/>
    <lineage>
        <taxon>Bacteria</taxon>
        <taxon>Bacillati</taxon>
        <taxon>Bacillota</taxon>
        <taxon>Clostridia</taxon>
        <taxon>Lachnospirales</taxon>
        <taxon>Lachnospiraceae</taxon>
        <taxon>Anaerocolumna</taxon>
    </lineage>
</organism>
<evidence type="ECO:0000256" key="5">
    <source>
        <dbReference type="ARBA" id="ARBA00023136"/>
    </source>
</evidence>
<keyword evidence="2 7" id="KW-0808">Transferase</keyword>
<evidence type="ECO:0000313" key="8">
    <source>
        <dbReference type="Proteomes" id="UP000464314"/>
    </source>
</evidence>
<dbReference type="InterPro" id="IPR026046">
    <property type="entry name" value="UBIAD1"/>
</dbReference>
<dbReference type="Proteomes" id="UP000464314">
    <property type="component" value="Chromosome"/>
</dbReference>
<dbReference type="CDD" id="cd13962">
    <property type="entry name" value="PT_UbiA_UBIAD1"/>
    <property type="match status" value="1"/>
</dbReference>
<keyword evidence="8" id="KW-1185">Reference proteome</keyword>